<dbReference type="STRING" id="313628.LNTAR_16197"/>
<gene>
    <name evidence="7" type="ORF">LNTAR_16197</name>
</gene>
<evidence type="ECO:0000256" key="5">
    <source>
        <dbReference type="SAM" id="Phobius"/>
    </source>
</evidence>
<name>A6DMN7_9BACT</name>
<feature type="transmembrane region" description="Helical" evidence="5">
    <location>
        <begin position="239"/>
        <end position="260"/>
    </location>
</feature>
<dbReference type="Pfam" id="PF12698">
    <property type="entry name" value="ABC2_membrane_3"/>
    <property type="match status" value="1"/>
</dbReference>
<accession>A6DMN7</accession>
<comment type="caution">
    <text evidence="7">The sequence shown here is derived from an EMBL/GenBank/DDBJ whole genome shotgun (WGS) entry which is preliminary data.</text>
</comment>
<keyword evidence="4 5" id="KW-0472">Membrane</keyword>
<organism evidence="7 8">
    <name type="scientific">Lentisphaera araneosa HTCC2155</name>
    <dbReference type="NCBI Taxonomy" id="313628"/>
    <lineage>
        <taxon>Bacteria</taxon>
        <taxon>Pseudomonadati</taxon>
        <taxon>Lentisphaerota</taxon>
        <taxon>Lentisphaeria</taxon>
        <taxon>Lentisphaerales</taxon>
        <taxon>Lentisphaeraceae</taxon>
        <taxon>Lentisphaera</taxon>
    </lineage>
</organism>
<evidence type="ECO:0000313" key="8">
    <source>
        <dbReference type="Proteomes" id="UP000004947"/>
    </source>
</evidence>
<dbReference type="RefSeq" id="WP_007279134.1">
    <property type="nucleotide sequence ID" value="NZ_ABCK01000011.1"/>
</dbReference>
<feature type="transmembrane region" description="Helical" evidence="5">
    <location>
        <begin position="149"/>
        <end position="171"/>
    </location>
</feature>
<feature type="transmembrane region" description="Helical" evidence="5">
    <location>
        <begin position="35"/>
        <end position="59"/>
    </location>
</feature>
<dbReference type="EMBL" id="ABCK01000011">
    <property type="protein sequence ID" value="EDM27227.1"/>
    <property type="molecule type" value="Genomic_DNA"/>
</dbReference>
<sequence>MFIFDTSATKRLIPMLINPVFMAELRSKTLGNPRFLLWTFSTCNAISIVLLIVLSSGYATHLGQNSVEYGAVIYQLGLTVLIAPGVCASSISEDVNSGNLLFIRMSRIGAFRYVMGKLYAGFIYIFFIMACSIPVIFSLNFLQDGRGGNLLPMIWLLASTSLCFICASLFFSSISKTSAGATAASYIFAFTITLGTLSVLLFADKLGEELMRNILMINPVAGGLRNTDRMFTDFLEGSFWQINVVFLIATSALLSILGAMKVGRLMSRRKA</sequence>
<protein>
    <recommendedName>
        <fullName evidence="6">ABC-2 type transporter transmembrane domain-containing protein</fullName>
    </recommendedName>
</protein>
<evidence type="ECO:0000256" key="4">
    <source>
        <dbReference type="ARBA" id="ARBA00023136"/>
    </source>
</evidence>
<dbReference type="Proteomes" id="UP000004947">
    <property type="component" value="Unassembled WGS sequence"/>
</dbReference>
<dbReference type="InterPro" id="IPR013525">
    <property type="entry name" value="ABC2_TM"/>
</dbReference>
<keyword evidence="8" id="KW-1185">Reference proteome</keyword>
<dbReference type="GO" id="GO:0140359">
    <property type="term" value="F:ABC-type transporter activity"/>
    <property type="evidence" value="ECO:0007669"/>
    <property type="project" value="InterPro"/>
</dbReference>
<feature type="transmembrane region" description="Helical" evidence="5">
    <location>
        <begin position="71"/>
        <end position="92"/>
    </location>
</feature>
<comment type="subcellular location">
    <subcellularLocation>
        <location evidence="1">Membrane</location>
        <topology evidence="1">Multi-pass membrane protein</topology>
    </subcellularLocation>
</comment>
<keyword evidence="2 5" id="KW-0812">Transmembrane</keyword>
<feature type="domain" description="ABC-2 type transporter transmembrane" evidence="6">
    <location>
        <begin position="63"/>
        <end position="258"/>
    </location>
</feature>
<keyword evidence="3 5" id="KW-1133">Transmembrane helix</keyword>
<feature type="transmembrane region" description="Helical" evidence="5">
    <location>
        <begin position="113"/>
        <end position="137"/>
    </location>
</feature>
<evidence type="ECO:0000259" key="6">
    <source>
        <dbReference type="Pfam" id="PF12698"/>
    </source>
</evidence>
<reference evidence="7 8" key="1">
    <citation type="journal article" date="2010" name="J. Bacteriol.">
        <title>Genome sequence of Lentisphaera araneosa HTCC2155T, the type species of the order Lentisphaerales in the phylum Lentisphaerae.</title>
        <authorList>
            <person name="Thrash J.C."/>
            <person name="Cho J.C."/>
            <person name="Vergin K.L."/>
            <person name="Morris R.M."/>
            <person name="Giovannoni S.J."/>
        </authorList>
    </citation>
    <scope>NUCLEOTIDE SEQUENCE [LARGE SCALE GENOMIC DNA]</scope>
    <source>
        <strain evidence="7 8">HTCC2155</strain>
    </source>
</reference>
<dbReference type="GO" id="GO:0016020">
    <property type="term" value="C:membrane"/>
    <property type="evidence" value="ECO:0007669"/>
    <property type="project" value="UniProtKB-SubCell"/>
</dbReference>
<evidence type="ECO:0000256" key="2">
    <source>
        <dbReference type="ARBA" id="ARBA00022692"/>
    </source>
</evidence>
<proteinExistence type="predicted"/>
<feature type="transmembrane region" description="Helical" evidence="5">
    <location>
        <begin position="183"/>
        <end position="203"/>
    </location>
</feature>
<evidence type="ECO:0000313" key="7">
    <source>
        <dbReference type="EMBL" id="EDM27227.1"/>
    </source>
</evidence>
<dbReference type="AlphaFoldDB" id="A6DMN7"/>
<evidence type="ECO:0000256" key="1">
    <source>
        <dbReference type="ARBA" id="ARBA00004141"/>
    </source>
</evidence>
<evidence type="ECO:0000256" key="3">
    <source>
        <dbReference type="ARBA" id="ARBA00022989"/>
    </source>
</evidence>